<evidence type="ECO:0000256" key="1">
    <source>
        <dbReference type="SAM" id="SignalP"/>
    </source>
</evidence>
<protein>
    <submittedName>
        <fullName evidence="2">Uncharacterized protein</fullName>
    </submittedName>
</protein>
<dbReference type="SUPFAM" id="SSF57184">
    <property type="entry name" value="Growth factor receptor domain"/>
    <property type="match status" value="1"/>
</dbReference>
<sequence>MRALVIVFAVAVALGGAHAWDIIHLDPQIFCTAKSSGCKCSVCQLCGKFPITNKPRCLKCAPGWRLNKAAGVCVKCKRAHCVKCNAATLEKCLQCKEGYKPNANGVCKPYCVEGKDGCAKCTTQGNKKWCSLCQEPSFIQGQWTIWYPSPYNTCHKCAIHDPSCHMCDVTCTKCVLCDDPGNNAIC</sequence>
<reference evidence="2 3" key="1">
    <citation type="journal article" date="2010" name="Plant Cell">
        <title>The Chlorella variabilis NC64A genome reveals adaptation to photosymbiosis, coevolution with viruses, and cryptic sex.</title>
        <authorList>
            <person name="Blanc G."/>
            <person name="Duncan G."/>
            <person name="Agarkova I."/>
            <person name="Borodovsky M."/>
            <person name="Gurnon J."/>
            <person name="Kuo A."/>
            <person name="Lindquist E."/>
            <person name="Lucas S."/>
            <person name="Pangilinan J."/>
            <person name="Polle J."/>
            <person name="Salamov A."/>
            <person name="Terry A."/>
            <person name="Yamada T."/>
            <person name="Dunigan D.D."/>
            <person name="Grigoriev I.V."/>
            <person name="Claverie J.M."/>
            <person name="Van Etten J.L."/>
        </authorList>
    </citation>
    <scope>NUCLEOTIDE SEQUENCE [LARGE SCALE GENOMIC DNA]</scope>
    <source>
        <strain evidence="2 3">NC64A</strain>
    </source>
</reference>
<dbReference type="GeneID" id="17351949"/>
<dbReference type="EMBL" id="GL433856">
    <property type="protein sequence ID" value="EFN52515.1"/>
    <property type="molecule type" value="Genomic_DNA"/>
</dbReference>
<accession>E1ZNX5</accession>
<keyword evidence="3" id="KW-1185">Reference proteome</keyword>
<dbReference type="AlphaFoldDB" id="E1ZNX5"/>
<gene>
    <name evidence="2" type="ORF">CHLNCDRAFT_138915</name>
</gene>
<evidence type="ECO:0000313" key="2">
    <source>
        <dbReference type="EMBL" id="EFN52515.1"/>
    </source>
</evidence>
<dbReference type="InterPro" id="IPR009030">
    <property type="entry name" value="Growth_fac_rcpt_cys_sf"/>
</dbReference>
<dbReference type="InParanoid" id="E1ZNX5"/>
<dbReference type="RefSeq" id="XP_005844617.1">
    <property type="nucleotide sequence ID" value="XM_005844555.1"/>
</dbReference>
<organism evidence="3">
    <name type="scientific">Chlorella variabilis</name>
    <name type="common">Green alga</name>
    <dbReference type="NCBI Taxonomy" id="554065"/>
    <lineage>
        <taxon>Eukaryota</taxon>
        <taxon>Viridiplantae</taxon>
        <taxon>Chlorophyta</taxon>
        <taxon>core chlorophytes</taxon>
        <taxon>Trebouxiophyceae</taxon>
        <taxon>Chlorellales</taxon>
        <taxon>Chlorellaceae</taxon>
        <taxon>Chlorella clade</taxon>
        <taxon>Chlorella</taxon>
    </lineage>
</organism>
<evidence type="ECO:0000313" key="3">
    <source>
        <dbReference type="Proteomes" id="UP000008141"/>
    </source>
</evidence>
<feature type="signal peptide" evidence="1">
    <location>
        <begin position="1"/>
        <end position="19"/>
    </location>
</feature>
<dbReference type="KEGG" id="cvr:CHLNCDRAFT_138915"/>
<proteinExistence type="predicted"/>
<feature type="chain" id="PRO_5003155953" evidence="1">
    <location>
        <begin position="20"/>
        <end position="186"/>
    </location>
</feature>
<dbReference type="Proteomes" id="UP000008141">
    <property type="component" value="Unassembled WGS sequence"/>
</dbReference>
<name>E1ZNX5_CHLVA</name>
<keyword evidence="1" id="KW-0732">Signal</keyword>